<dbReference type="Proteomes" id="UP000001357">
    <property type="component" value="Unassembled WGS sequence"/>
</dbReference>
<dbReference type="InterPro" id="IPR050786">
    <property type="entry name" value="EFG1_rRNA-proc"/>
</dbReference>
<gene>
    <name evidence="9" type="ORF">MONBRDRAFT_27417</name>
</gene>
<dbReference type="eggNOG" id="KOG4484">
    <property type="taxonomic scope" value="Eukaryota"/>
</dbReference>
<keyword evidence="5" id="KW-0698">rRNA processing</keyword>
<evidence type="ECO:0000256" key="6">
    <source>
        <dbReference type="ARBA" id="ARBA00023054"/>
    </source>
</evidence>
<feature type="region of interest" description="Disordered" evidence="8">
    <location>
        <begin position="168"/>
        <end position="285"/>
    </location>
</feature>
<organism evidence="9 10">
    <name type="scientific">Monosiga brevicollis</name>
    <name type="common">Choanoflagellate</name>
    <dbReference type="NCBI Taxonomy" id="81824"/>
    <lineage>
        <taxon>Eukaryota</taxon>
        <taxon>Choanoflagellata</taxon>
        <taxon>Craspedida</taxon>
        <taxon>Salpingoecidae</taxon>
        <taxon>Monosiga</taxon>
    </lineage>
</organism>
<comment type="subcellular location">
    <subcellularLocation>
        <location evidence="1">Nucleus</location>
        <location evidence="1">Nucleolus</location>
    </subcellularLocation>
</comment>
<dbReference type="PANTHER" id="PTHR33911:SF1">
    <property type="entry name" value="RRNA-PROCESSING PROTEIN EFG1"/>
    <property type="match status" value="1"/>
</dbReference>
<evidence type="ECO:0000256" key="1">
    <source>
        <dbReference type="ARBA" id="ARBA00004604"/>
    </source>
</evidence>
<keyword evidence="10" id="KW-1185">Reference proteome</keyword>
<evidence type="ECO:0000313" key="9">
    <source>
        <dbReference type="EMBL" id="EDQ87229.1"/>
    </source>
</evidence>
<dbReference type="GO" id="GO:0005730">
    <property type="term" value="C:nucleolus"/>
    <property type="evidence" value="ECO:0007669"/>
    <property type="project" value="UniProtKB-SubCell"/>
</dbReference>
<keyword evidence="7" id="KW-0539">Nucleus</keyword>
<feature type="region of interest" description="Disordered" evidence="8">
    <location>
        <begin position="1"/>
        <end position="29"/>
    </location>
</feature>
<dbReference type="STRING" id="81824.A9V580"/>
<proteinExistence type="inferred from homology"/>
<dbReference type="Pfam" id="PF10153">
    <property type="entry name" value="Efg1"/>
    <property type="match status" value="1"/>
</dbReference>
<dbReference type="GeneID" id="5893111"/>
<dbReference type="InParanoid" id="A9V580"/>
<dbReference type="InterPro" id="IPR019310">
    <property type="entry name" value="Efg1"/>
</dbReference>
<dbReference type="GO" id="GO:0000462">
    <property type="term" value="P:maturation of SSU-rRNA from tricistronic rRNA transcript (SSU-rRNA, 5.8S rRNA, LSU-rRNA)"/>
    <property type="evidence" value="ECO:0000318"/>
    <property type="project" value="GO_Central"/>
</dbReference>
<evidence type="ECO:0000256" key="5">
    <source>
        <dbReference type="ARBA" id="ARBA00022552"/>
    </source>
</evidence>
<name>A9V580_MONBE</name>
<dbReference type="OMA" id="FEDMFFV"/>
<dbReference type="PANTHER" id="PTHR33911">
    <property type="entry name" value="RRNA-PROCESSING PROTEIN EFG1"/>
    <property type="match status" value="1"/>
</dbReference>
<feature type="compositionally biased region" description="Low complexity" evidence="8">
    <location>
        <begin position="212"/>
        <end position="222"/>
    </location>
</feature>
<dbReference type="RefSeq" id="XP_001747842.1">
    <property type="nucleotide sequence ID" value="XM_001747790.1"/>
</dbReference>
<dbReference type="EMBL" id="CH991560">
    <property type="protein sequence ID" value="EDQ87229.1"/>
    <property type="molecule type" value="Genomic_DNA"/>
</dbReference>
<comment type="similarity">
    <text evidence="2">Belongs to the EFG1 family.</text>
</comment>
<evidence type="ECO:0000256" key="3">
    <source>
        <dbReference type="ARBA" id="ARBA00018689"/>
    </source>
</evidence>
<accession>A9V580</accession>
<evidence type="ECO:0000313" key="10">
    <source>
        <dbReference type="Proteomes" id="UP000001357"/>
    </source>
</evidence>
<reference evidence="9 10" key="1">
    <citation type="journal article" date="2008" name="Nature">
        <title>The genome of the choanoflagellate Monosiga brevicollis and the origin of metazoans.</title>
        <authorList>
            <consortium name="JGI Sequencing"/>
            <person name="King N."/>
            <person name="Westbrook M.J."/>
            <person name="Young S.L."/>
            <person name="Kuo A."/>
            <person name="Abedin M."/>
            <person name="Chapman J."/>
            <person name="Fairclough S."/>
            <person name="Hellsten U."/>
            <person name="Isogai Y."/>
            <person name="Letunic I."/>
            <person name="Marr M."/>
            <person name="Pincus D."/>
            <person name="Putnam N."/>
            <person name="Rokas A."/>
            <person name="Wright K.J."/>
            <person name="Zuzow R."/>
            <person name="Dirks W."/>
            <person name="Good M."/>
            <person name="Goodstein D."/>
            <person name="Lemons D."/>
            <person name="Li W."/>
            <person name="Lyons J.B."/>
            <person name="Morris A."/>
            <person name="Nichols S."/>
            <person name="Richter D.J."/>
            <person name="Salamov A."/>
            <person name="Bork P."/>
            <person name="Lim W.A."/>
            <person name="Manning G."/>
            <person name="Miller W.T."/>
            <person name="McGinnis W."/>
            <person name="Shapiro H."/>
            <person name="Tjian R."/>
            <person name="Grigoriev I.V."/>
            <person name="Rokhsar D."/>
        </authorList>
    </citation>
    <scope>NUCLEOTIDE SEQUENCE [LARGE SCALE GENOMIC DNA]</scope>
    <source>
        <strain evidence="10">MX1 / ATCC 50154</strain>
    </source>
</reference>
<evidence type="ECO:0000256" key="8">
    <source>
        <dbReference type="SAM" id="MobiDB-lite"/>
    </source>
</evidence>
<evidence type="ECO:0000256" key="2">
    <source>
        <dbReference type="ARBA" id="ARBA00006916"/>
    </source>
</evidence>
<evidence type="ECO:0000256" key="7">
    <source>
        <dbReference type="ARBA" id="ARBA00023242"/>
    </source>
</evidence>
<dbReference type="AlphaFoldDB" id="A9V580"/>
<feature type="compositionally biased region" description="Basic residues" evidence="8">
    <location>
        <begin position="267"/>
        <end position="276"/>
    </location>
</feature>
<sequence>MVPPPTGPAGQGRRPKPKNKSVRSQIRDVQRFLAKPDLPETVRVSQERKLAALKEELGDQQHSNRERAMQKKYRMVKFFERRKLMRRRGQLQAAIAKSDEERAATLQQELQKVESKMLYVRRFPKTQKYISILKPDTELTKGACQQRDNFFNKILASVEAGELVYESQDEDDEFNQGNSGRSSAPARGKRSARESQHILGAASDDDSDAEADNAFADSFFSAGTGPALDSVAHSDPESAPEAEAGPSVADDGPPPSKALKTGAPGEKKRRRKRSRKTASTTQATD</sequence>
<evidence type="ECO:0000256" key="4">
    <source>
        <dbReference type="ARBA" id="ARBA00019827"/>
    </source>
</evidence>
<protein>
    <recommendedName>
        <fullName evidence="3">rRNA-processing protein EFG1</fullName>
    </recommendedName>
    <alternativeName>
        <fullName evidence="4">rRNA-processing protein efg1</fullName>
    </alternativeName>
</protein>
<keyword evidence="6" id="KW-0175">Coiled coil</keyword>
<dbReference type="KEGG" id="mbr:MONBRDRAFT_27417"/>